<feature type="compositionally biased region" description="Low complexity" evidence="1">
    <location>
        <begin position="452"/>
        <end position="463"/>
    </location>
</feature>
<dbReference type="PANTHER" id="PTHR30441">
    <property type="entry name" value="DUF748 DOMAIN-CONTAINING PROTEIN"/>
    <property type="match status" value="1"/>
</dbReference>
<organism evidence="4 5">
    <name type="scientific">Terriglobus aquaticus</name>
    <dbReference type="NCBI Taxonomy" id="940139"/>
    <lineage>
        <taxon>Bacteria</taxon>
        <taxon>Pseudomonadati</taxon>
        <taxon>Acidobacteriota</taxon>
        <taxon>Terriglobia</taxon>
        <taxon>Terriglobales</taxon>
        <taxon>Acidobacteriaceae</taxon>
        <taxon>Terriglobus</taxon>
    </lineage>
</organism>
<protein>
    <submittedName>
        <fullName evidence="4">AsmA family protein</fullName>
    </submittedName>
</protein>
<feature type="domain" description="AsmA" evidence="3">
    <location>
        <begin position="38"/>
        <end position="168"/>
    </location>
</feature>
<sequence length="616" mass="66032">MTSHDNNTSEPIEGSDAALDAQPVLSHRTLHRIGWAVVVVLLLVLLTVLPPLLNVNRYQHRVAQAISASIGRPVHFDNIHLHVLPLPGLTIQNFVVEEDPAFGYEPALRANTVEARLRLSSLWRRRVEVSHIKLLAPSINLVRRSDGRWNLQGVVTQAGYLQNAPTSQGRAGAAPRFPYIEATEARINVKASDTKLPWSLLDAKLALWLPDENEWRVRLRGRPLRTDTDVSDVGELELEGSLGRGDAGVLNQPLAISARWSSTPLGEAAKLVVGRDTGFRGAASAELEVRGTPAHMQLSSDLHLHNLRRAEFVPRLPMSLDAHCQADAQGIVRALGNIRCAIPTTSETAGLFQGVFRSHDNAQPTAAPGVVFLQGSIPDLLTLSNATATVDLKEASPSYFLDWSRVLSSRIPESASATGTVNLHADLNGPPQSWTLQVDCRCLLSPAYRTAPAGAPTPSATDAQTASAPADPTTPEPGRAAGTTGQPWIIHLARTPVPTGPESTAEGSESLTITAGLAVSPAPTAQTGIAADRVDPATEVRGQISRQAITMQYPSRSLAQYASSLVPPLGDNLPTPADSTSAQSPVQSVRPWGQAQTWTATVSTTAETKSRRHNRR</sequence>
<dbReference type="Pfam" id="PF05170">
    <property type="entry name" value="AsmA"/>
    <property type="match status" value="1"/>
</dbReference>
<comment type="caution">
    <text evidence="4">The sequence shown here is derived from an EMBL/GenBank/DDBJ whole genome shotgun (WGS) entry which is preliminary data.</text>
</comment>
<feature type="compositionally biased region" description="Polar residues" evidence="1">
    <location>
        <begin position="577"/>
        <end position="587"/>
    </location>
</feature>
<evidence type="ECO:0000259" key="3">
    <source>
        <dbReference type="Pfam" id="PF05170"/>
    </source>
</evidence>
<evidence type="ECO:0000313" key="5">
    <source>
        <dbReference type="Proteomes" id="UP001634747"/>
    </source>
</evidence>
<feature type="compositionally biased region" description="Low complexity" evidence="1">
    <location>
        <begin position="595"/>
        <end position="607"/>
    </location>
</feature>
<keyword evidence="2" id="KW-0812">Transmembrane</keyword>
<proteinExistence type="predicted"/>
<dbReference type="Proteomes" id="UP001634747">
    <property type="component" value="Unassembled WGS sequence"/>
</dbReference>
<reference evidence="4 5" key="1">
    <citation type="submission" date="2024-12" db="EMBL/GenBank/DDBJ databases">
        <authorList>
            <person name="Lee Y."/>
        </authorList>
    </citation>
    <scope>NUCLEOTIDE SEQUENCE [LARGE SCALE GENOMIC DNA]</scope>
    <source>
        <strain evidence="4 5">03SUJ4</strain>
    </source>
</reference>
<dbReference type="EMBL" id="JBJYXY010000001">
    <property type="protein sequence ID" value="MFN2977011.1"/>
    <property type="molecule type" value="Genomic_DNA"/>
</dbReference>
<evidence type="ECO:0000256" key="2">
    <source>
        <dbReference type="SAM" id="Phobius"/>
    </source>
</evidence>
<dbReference type="PANTHER" id="PTHR30441:SF4">
    <property type="entry name" value="PROTEIN ASMA"/>
    <property type="match status" value="1"/>
</dbReference>
<keyword evidence="2" id="KW-1133">Transmembrane helix</keyword>
<feature type="region of interest" description="Disordered" evidence="1">
    <location>
        <begin position="452"/>
        <end position="486"/>
    </location>
</feature>
<evidence type="ECO:0000313" key="4">
    <source>
        <dbReference type="EMBL" id="MFN2977011.1"/>
    </source>
</evidence>
<evidence type="ECO:0000256" key="1">
    <source>
        <dbReference type="SAM" id="MobiDB-lite"/>
    </source>
</evidence>
<feature type="transmembrane region" description="Helical" evidence="2">
    <location>
        <begin position="33"/>
        <end position="53"/>
    </location>
</feature>
<dbReference type="RefSeq" id="WP_263414812.1">
    <property type="nucleotide sequence ID" value="NZ_BAABBH010000001.1"/>
</dbReference>
<dbReference type="InterPro" id="IPR052894">
    <property type="entry name" value="AsmA-related"/>
</dbReference>
<keyword evidence="5" id="KW-1185">Reference proteome</keyword>
<feature type="region of interest" description="Disordered" evidence="1">
    <location>
        <begin position="569"/>
        <end position="616"/>
    </location>
</feature>
<keyword evidence="2" id="KW-0472">Membrane</keyword>
<gene>
    <name evidence="4" type="ORF">ACK2TP_14665</name>
</gene>
<name>A0ABW9KMK9_9BACT</name>
<accession>A0ABW9KMK9</accession>
<dbReference type="InterPro" id="IPR007844">
    <property type="entry name" value="AsmA"/>
</dbReference>